<keyword evidence="3" id="KW-1185">Reference proteome</keyword>
<reference evidence="2 3" key="1">
    <citation type="journal article" date="2019" name="Int. J. Syst. Evol. Microbiol.">
        <title>Capsulimonas corticalis gen. nov., sp. nov., an aerobic capsulated bacterium, of a novel bacterial order, Capsulimonadales ord. nov., of the class Armatimonadia of the phylum Armatimonadetes.</title>
        <authorList>
            <person name="Li J."/>
            <person name="Kudo C."/>
            <person name="Tonouchi A."/>
        </authorList>
    </citation>
    <scope>NUCLEOTIDE SEQUENCE [LARGE SCALE GENOMIC DNA]</scope>
    <source>
        <strain evidence="2 3">AX-7</strain>
    </source>
</reference>
<dbReference type="Gene3D" id="2.60.40.10">
    <property type="entry name" value="Immunoglobulins"/>
    <property type="match status" value="1"/>
</dbReference>
<protein>
    <submittedName>
        <fullName evidence="2">Uncharacterized protein</fullName>
    </submittedName>
</protein>
<evidence type="ECO:0000313" key="3">
    <source>
        <dbReference type="Proteomes" id="UP000287394"/>
    </source>
</evidence>
<gene>
    <name evidence="2" type="ORF">CCAX7_27570</name>
</gene>
<name>A0A402CTK8_9BACT</name>
<dbReference type="CDD" id="cd00603">
    <property type="entry name" value="IPT_PCSR"/>
    <property type="match status" value="1"/>
</dbReference>
<organism evidence="2 3">
    <name type="scientific">Capsulimonas corticalis</name>
    <dbReference type="NCBI Taxonomy" id="2219043"/>
    <lineage>
        <taxon>Bacteria</taxon>
        <taxon>Bacillati</taxon>
        <taxon>Armatimonadota</taxon>
        <taxon>Armatimonadia</taxon>
        <taxon>Capsulimonadales</taxon>
        <taxon>Capsulimonadaceae</taxon>
        <taxon>Capsulimonas</taxon>
    </lineage>
</organism>
<dbReference type="EMBL" id="AP025739">
    <property type="protein sequence ID" value="BDI30706.1"/>
    <property type="molecule type" value="Genomic_DNA"/>
</dbReference>
<dbReference type="AlphaFoldDB" id="A0A402CTK8"/>
<proteinExistence type="predicted"/>
<feature type="compositionally biased region" description="Low complexity" evidence="1">
    <location>
        <begin position="112"/>
        <end position="123"/>
    </location>
</feature>
<evidence type="ECO:0000313" key="2">
    <source>
        <dbReference type="EMBL" id="BDI30706.1"/>
    </source>
</evidence>
<dbReference type="InterPro" id="IPR014756">
    <property type="entry name" value="Ig_E-set"/>
</dbReference>
<evidence type="ECO:0000256" key="1">
    <source>
        <dbReference type="SAM" id="MobiDB-lite"/>
    </source>
</evidence>
<dbReference type="KEGG" id="ccot:CCAX7_27570"/>
<dbReference type="SUPFAM" id="SSF81296">
    <property type="entry name" value="E set domains"/>
    <property type="match status" value="1"/>
</dbReference>
<dbReference type="SMART" id="SM00429">
    <property type="entry name" value="IPT"/>
    <property type="match status" value="1"/>
</dbReference>
<dbReference type="InterPro" id="IPR013783">
    <property type="entry name" value="Ig-like_fold"/>
</dbReference>
<accession>A0A402CTK8</accession>
<feature type="region of interest" description="Disordered" evidence="1">
    <location>
        <begin position="101"/>
        <end position="140"/>
    </location>
</feature>
<dbReference type="InterPro" id="IPR002909">
    <property type="entry name" value="IPT_dom"/>
</dbReference>
<dbReference type="Proteomes" id="UP000287394">
    <property type="component" value="Chromosome"/>
</dbReference>
<dbReference type="Pfam" id="PF01833">
    <property type="entry name" value="TIG"/>
    <property type="match status" value="1"/>
</dbReference>
<sequence>MELSMTAIHPTMRRVCALGVLAALPIVLLAGCGGGGGGGGSSDPAPAVTSISPTTGTALGGTIITINGAFFGSSSSGLGVKFGTSSAASITYVSSTTIKATSPPGAGTVDITVSTSSGTSPVSAADKYVYSTDGPPPPPL</sequence>